<feature type="compositionally biased region" description="Basic residues" evidence="1">
    <location>
        <begin position="421"/>
        <end position="439"/>
    </location>
</feature>
<feature type="compositionally biased region" description="Polar residues" evidence="1">
    <location>
        <begin position="476"/>
        <end position="491"/>
    </location>
</feature>
<proteinExistence type="predicted"/>
<protein>
    <submittedName>
        <fullName evidence="3">Uncharacterized protein</fullName>
    </submittedName>
</protein>
<keyword evidence="2" id="KW-0472">Membrane</keyword>
<feature type="region of interest" description="Disordered" evidence="1">
    <location>
        <begin position="408"/>
        <end position="529"/>
    </location>
</feature>
<sequence length="553" mass="63858">MVTTSDNTYGVSLRLYQFNAMERLTSNQIRMNGLVPDPLVHRMNKITRFPCCMGQHHLMLSFCANQTILEYCKVFQPLSSMVNNTFILQNSTFRWAYIFLLFDATNENPETFRPLTYAFNMFDLDNKLSLQFPVHWQRPEINLYQNESIKSMIHQSIYISSWEPSTFFQMLNGTNVNNSLTQSNRSVILKGYYTLWDPYGKKVPGPFYPKTNFIRSLCRGPKQTHNQPTVYLSMDNQCETVDWFHDVGTGFVGPKRTYLFGRKRVITFSSVIFEQPNQTTPVSFQVISFADFFVNEQPPTRLTTHSKDSSGDGSHSHLINPTQSSNYYQQFFVYLHFLTTLIYFLSSVNKSMLITIVSGLFSIFMFIIVCLICCFLVCKTTTSAVPINNNEQKKMCVKIDGNEVRENKPNVLKKDVSNKSNKSKKGSLKSRISKKKSGKRQSFGTNSLKTLLTERKKKKKKKKKNNLDKKSNLTKIGNSNIAEEQQKSKSVGGTLKSKFQNKDKSGKSSKKSRTNKVKKDKMSSKKRWQMMTSRHHIKFLIIFLRSVDTNRKN</sequence>
<comment type="caution">
    <text evidence="3">The sequence shown here is derived from an EMBL/GenBank/DDBJ whole genome shotgun (WGS) entry which is preliminary data.</text>
</comment>
<dbReference type="AlphaFoldDB" id="A0A9Q0M0A1"/>
<evidence type="ECO:0000256" key="2">
    <source>
        <dbReference type="SAM" id="Phobius"/>
    </source>
</evidence>
<accession>A0A9Q0M0A1</accession>
<dbReference type="Proteomes" id="UP001142055">
    <property type="component" value="Chromosome 3"/>
</dbReference>
<evidence type="ECO:0000256" key="1">
    <source>
        <dbReference type="SAM" id="MobiDB-lite"/>
    </source>
</evidence>
<evidence type="ECO:0000313" key="3">
    <source>
        <dbReference type="EMBL" id="KAJ6216502.1"/>
    </source>
</evidence>
<feature type="transmembrane region" description="Helical" evidence="2">
    <location>
        <begin position="327"/>
        <end position="345"/>
    </location>
</feature>
<keyword evidence="4" id="KW-1185">Reference proteome</keyword>
<keyword evidence="2" id="KW-0812">Transmembrane</keyword>
<reference evidence="3" key="1">
    <citation type="submission" date="2022-12" db="EMBL/GenBank/DDBJ databases">
        <title>Genome assemblies of Blomia tropicalis.</title>
        <authorList>
            <person name="Cui Y."/>
        </authorList>
    </citation>
    <scope>NUCLEOTIDE SEQUENCE</scope>
    <source>
        <tissue evidence="3">Adult mites</tissue>
    </source>
</reference>
<organism evidence="3 4">
    <name type="scientific">Blomia tropicalis</name>
    <name type="common">Mite</name>
    <dbReference type="NCBI Taxonomy" id="40697"/>
    <lineage>
        <taxon>Eukaryota</taxon>
        <taxon>Metazoa</taxon>
        <taxon>Ecdysozoa</taxon>
        <taxon>Arthropoda</taxon>
        <taxon>Chelicerata</taxon>
        <taxon>Arachnida</taxon>
        <taxon>Acari</taxon>
        <taxon>Acariformes</taxon>
        <taxon>Sarcoptiformes</taxon>
        <taxon>Astigmata</taxon>
        <taxon>Glycyphagoidea</taxon>
        <taxon>Echimyopodidae</taxon>
        <taxon>Blomia</taxon>
    </lineage>
</organism>
<feature type="compositionally biased region" description="Basic residues" evidence="1">
    <location>
        <begin position="455"/>
        <end position="464"/>
    </location>
</feature>
<keyword evidence="2" id="KW-1133">Transmembrane helix</keyword>
<name>A0A9Q0M0A1_BLOTA</name>
<feature type="compositionally biased region" description="Basic and acidic residues" evidence="1">
    <location>
        <begin position="408"/>
        <end position="417"/>
    </location>
</feature>
<dbReference type="EMBL" id="JAPWDV010000003">
    <property type="protein sequence ID" value="KAJ6216502.1"/>
    <property type="molecule type" value="Genomic_DNA"/>
</dbReference>
<feature type="compositionally biased region" description="Basic residues" evidence="1">
    <location>
        <begin position="507"/>
        <end position="529"/>
    </location>
</feature>
<evidence type="ECO:0000313" key="4">
    <source>
        <dbReference type="Proteomes" id="UP001142055"/>
    </source>
</evidence>
<feature type="transmembrane region" description="Helical" evidence="2">
    <location>
        <begin position="352"/>
        <end position="377"/>
    </location>
</feature>
<gene>
    <name evidence="3" type="ORF">RDWZM_007659</name>
</gene>